<accession>A0A922NX21</accession>
<dbReference type="Gene3D" id="3.30.9.10">
    <property type="entry name" value="D-Amino Acid Oxidase, subunit A, domain 2"/>
    <property type="match status" value="1"/>
</dbReference>
<organism evidence="1 2">
    <name type="scientific">Pseudorhizobium pelagicum</name>
    <dbReference type="NCBI Taxonomy" id="1509405"/>
    <lineage>
        <taxon>Bacteria</taxon>
        <taxon>Pseudomonadati</taxon>
        <taxon>Pseudomonadota</taxon>
        <taxon>Alphaproteobacteria</taxon>
        <taxon>Hyphomicrobiales</taxon>
        <taxon>Rhizobiaceae</taxon>
        <taxon>Rhizobium/Agrobacterium group</taxon>
        <taxon>Pseudorhizobium</taxon>
    </lineage>
</organism>
<reference evidence="1 2" key="1">
    <citation type="submission" date="2014-06" db="EMBL/GenBank/DDBJ databases">
        <title>Rhizobium pelagicum/R2-400B4.</title>
        <authorList>
            <person name="Kimes N.E."/>
            <person name="Lopez-Perez M."/>
        </authorList>
    </citation>
    <scope>NUCLEOTIDE SEQUENCE [LARGE SCALE GENOMIC DNA]</scope>
    <source>
        <strain evidence="1 2">R2-400B4</strain>
    </source>
</reference>
<evidence type="ECO:0000313" key="2">
    <source>
        <dbReference type="Proteomes" id="UP000052167"/>
    </source>
</evidence>
<gene>
    <name evidence="1" type="ORF">GV68_23495</name>
</gene>
<keyword evidence="2" id="KW-1185">Reference proteome</keyword>
<name>A0A922NX21_9HYPH</name>
<dbReference type="Gene3D" id="3.50.50.60">
    <property type="entry name" value="FAD/NAD(P)-binding domain"/>
    <property type="match status" value="1"/>
</dbReference>
<proteinExistence type="predicted"/>
<comment type="caution">
    <text evidence="1">The sequence shown here is derived from an EMBL/GenBank/DDBJ whole genome shotgun (WGS) entry which is preliminary data.</text>
</comment>
<evidence type="ECO:0000313" key="1">
    <source>
        <dbReference type="EMBL" id="KEQ02275.1"/>
    </source>
</evidence>
<dbReference type="AlphaFoldDB" id="A0A922NX21"/>
<dbReference type="Proteomes" id="UP000052167">
    <property type="component" value="Unassembled WGS sequence"/>
</dbReference>
<sequence>MNLALFDVDILGQALHAAILDGDHSKLDSYSDTVLPQIWNYQDFAVWMTDMMHDAGDPTLRGTFLQMTARARLDNLFNSKTAALLHSQYQLGTN</sequence>
<dbReference type="EMBL" id="JOKJ01000062">
    <property type="protein sequence ID" value="KEQ02275.1"/>
    <property type="molecule type" value="Genomic_DNA"/>
</dbReference>
<protein>
    <submittedName>
        <fullName evidence="1">Uncharacterized protein</fullName>
    </submittedName>
</protein>
<dbReference type="InterPro" id="IPR036188">
    <property type="entry name" value="FAD/NAD-bd_sf"/>
</dbReference>